<protein>
    <submittedName>
        <fullName evidence="2">Uncharacterized protein</fullName>
    </submittedName>
</protein>
<proteinExistence type="predicted"/>
<feature type="region of interest" description="Disordered" evidence="1">
    <location>
        <begin position="151"/>
        <end position="187"/>
    </location>
</feature>
<name>A0AAF1BJP3_9TREE</name>
<keyword evidence="3" id="KW-1185">Reference proteome</keyword>
<evidence type="ECO:0000313" key="2">
    <source>
        <dbReference type="EMBL" id="WOO80100.1"/>
    </source>
</evidence>
<evidence type="ECO:0000313" key="3">
    <source>
        <dbReference type="Proteomes" id="UP000827549"/>
    </source>
</evidence>
<feature type="region of interest" description="Disordered" evidence="1">
    <location>
        <begin position="1"/>
        <end position="33"/>
    </location>
</feature>
<dbReference type="Proteomes" id="UP000827549">
    <property type="component" value="Chromosome 3"/>
</dbReference>
<reference evidence="2" key="1">
    <citation type="submission" date="2023-10" db="EMBL/GenBank/DDBJ databases">
        <authorList>
            <person name="Noh H."/>
        </authorList>
    </citation>
    <scope>NUCLEOTIDE SEQUENCE</scope>
    <source>
        <strain evidence="2">DUCC4014</strain>
    </source>
</reference>
<dbReference type="RefSeq" id="XP_062626132.1">
    <property type="nucleotide sequence ID" value="XM_062770148.1"/>
</dbReference>
<organism evidence="2 3">
    <name type="scientific">Vanrija pseudolonga</name>
    <dbReference type="NCBI Taxonomy" id="143232"/>
    <lineage>
        <taxon>Eukaryota</taxon>
        <taxon>Fungi</taxon>
        <taxon>Dikarya</taxon>
        <taxon>Basidiomycota</taxon>
        <taxon>Agaricomycotina</taxon>
        <taxon>Tremellomycetes</taxon>
        <taxon>Trichosporonales</taxon>
        <taxon>Trichosporonaceae</taxon>
        <taxon>Vanrija</taxon>
    </lineage>
</organism>
<dbReference type="AlphaFoldDB" id="A0AAF1BJP3"/>
<gene>
    <name evidence="2" type="ORF">LOC62_03G003611</name>
</gene>
<dbReference type="EMBL" id="CP086716">
    <property type="protein sequence ID" value="WOO80100.1"/>
    <property type="molecule type" value="Genomic_DNA"/>
</dbReference>
<sequence length="187" mass="20634">MPETASPKRKRGADDGAGETKSPTPHPQTMGANEIAHRRRLELLAKSIPQITNQCLVLRYPSPDSQIEWEQPKAYCPLPVTFYGTDYSPHFLQETCEVKLYIPSAAFADGGPDDIDLQVLENTVGDWVYETGNRYPIEVFTYDVKPKVDESALAPAPDDSVDEPKHKIAKTSRAADNKGKGPATAHK</sequence>
<accession>A0AAF1BJP3</accession>
<evidence type="ECO:0000256" key="1">
    <source>
        <dbReference type="SAM" id="MobiDB-lite"/>
    </source>
</evidence>
<dbReference type="GeneID" id="87806853"/>